<dbReference type="EMBL" id="BKCJ010000891">
    <property type="protein sequence ID" value="GEU37140.1"/>
    <property type="molecule type" value="Genomic_DNA"/>
</dbReference>
<feature type="region of interest" description="Disordered" evidence="1">
    <location>
        <begin position="15"/>
        <end position="56"/>
    </location>
</feature>
<organism evidence="2">
    <name type="scientific">Tanacetum cinerariifolium</name>
    <name type="common">Dalmatian daisy</name>
    <name type="synonym">Chrysanthemum cinerariifolium</name>
    <dbReference type="NCBI Taxonomy" id="118510"/>
    <lineage>
        <taxon>Eukaryota</taxon>
        <taxon>Viridiplantae</taxon>
        <taxon>Streptophyta</taxon>
        <taxon>Embryophyta</taxon>
        <taxon>Tracheophyta</taxon>
        <taxon>Spermatophyta</taxon>
        <taxon>Magnoliopsida</taxon>
        <taxon>eudicotyledons</taxon>
        <taxon>Gunneridae</taxon>
        <taxon>Pentapetalae</taxon>
        <taxon>asterids</taxon>
        <taxon>campanulids</taxon>
        <taxon>Asterales</taxon>
        <taxon>Asteraceae</taxon>
        <taxon>Asteroideae</taxon>
        <taxon>Anthemideae</taxon>
        <taxon>Anthemidinae</taxon>
        <taxon>Tanacetum</taxon>
    </lineage>
</organism>
<comment type="caution">
    <text evidence="2">The sequence shown here is derived from an EMBL/GenBank/DDBJ whole genome shotgun (WGS) entry which is preliminary data.</text>
</comment>
<name>A0A6L2JK53_TANCI</name>
<reference evidence="2" key="1">
    <citation type="journal article" date="2019" name="Sci. Rep.">
        <title>Draft genome of Tanacetum cinerariifolium, the natural source of mosquito coil.</title>
        <authorList>
            <person name="Yamashiro T."/>
            <person name="Shiraishi A."/>
            <person name="Satake H."/>
            <person name="Nakayama K."/>
        </authorList>
    </citation>
    <scope>NUCLEOTIDE SEQUENCE</scope>
</reference>
<accession>A0A6L2JK53</accession>
<evidence type="ECO:0000313" key="2">
    <source>
        <dbReference type="EMBL" id="GEU37140.1"/>
    </source>
</evidence>
<gene>
    <name evidence="2" type="ORF">Tci_009118</name>
</gene>
<dbReference type="PANTHER" id="PTHR34945">
    <property type="entry name" value="2-OXOGLUTARATE (2OG) AND FE(II)-DEPENDENT OXYGENASE SUPERFAMILY PROTEIN"/>
    <property type="match status" value="1"/>
</dbReference>
<evidence type="ECO:0000256" key="1">
    <source>
        <dbReference type="SAM" id="MobiDB-lite"/>
    </source>
</evidence>
<dbReference type="PANTHER" id="PTHR34945:SF8">
    <property type="entry name" value="DOWNSTREAM TARGET OF AGL15-4"/>
    <property type="match status" value="1"/>
</dbReference>
<dbReference type="AlphaFoldDB" id="A0A6L2JK53"/>
<sequence length="252" mass="28712">MSSVGFSYAQLNSQQQSLKKKMKMKDVTQRMQDGPNMEKPKTKSPKSKVHPSSGETNNALMFVTGFMSMERARDIIKKFEGQLKRLEIGSTSSNGDIEEIKKAIISGCTQTRLICLQAEPEWLIVEIAPHYYKRKKLKYFRAPSPSPVGPGRRSTVANDDILTDFLHQTRIVPDLVLPNRVFSRQNPKIQSLSKLDFKKLNFSDDFKLEEDVRECGKGVFALEDEKKRVVLRTNEQLYGFVDVCGDDKDVTE</sequence>
<proteinExistence type="predicted"/>
<protein>
    <submittedName>
        <fullName evidence="2">1-aminocyclopropane-1-carboxylate oxidase 5-like</fullName>
    </submittedName>
</protein>